<dbReference type="WBParaSite" id="PSAMB.scaffold2789size21286.g19115.t1">
    <property type="protein sequence ID" value="PSAMB.scaffold2789size21286.g19115.t1"/>
    <property type="gene ID" value="PSAMB.scaffold2789size21286.g19115"/>
</dbReference>
<keyword evidence="1" id="KW-1185">Reference proteome</keyword>
<name>A0A914VYS6_9BILA</name>
<proteinExistence type="predicted"/>
<evidence type="ECO:0000313" key="1">
    <source>
        <dbReference type="Proteomes" id="UP000887566"/>
    </source>
</evidence>
<accession>A0A914VYS6</accession>
<protein>
    <submittedName>
        <fullName evidence="2">Uncharacterized protein</fullName>
    </submittedName>
</protein>
<sequence length="77" mass="8618">MSHHHKGPIEAVKDFAHTVSEKLKMDKSEEERFSVGKPLTPAEHHLLAEQTKYALEENGEPLSDLGSKIVITKIEKA</sequence>
<organism evidence="1 2">
    <name type="scientific">Plectus sambesii</name>
    <dbReference type="NCBI Taxonomy" id="2011161"/>
    <lineage>
        <taxon>Eukaryota</taxon>
        <taxon>Metazoa</taxon>
        <taxon>Ecdysozoa</taxon>
        <taxon>Nematoda</taxon>
        <taxon>Chromadorea</taxon>
        <taxon>Plectida</taxon>
        <taxon>Plectina</taxon>
        <taxon>Plectoidea</taxon>
        <taxon>Plectidae</taxon>
        <taxon>Plectus</taxon>
    </lineage>
</organism>
<dbReference type="AlphaFoldDB" id="A0A914VYS6"/>
<evidence type="ECO:0000313" key="2">
    <source>
        <dbReference type="WBParaSite" id="PSAMB.scaffold2789size21286.g19115.t1"/>
    </source>
</evidence>
<reference evidence="2" key="1">
    <citation type="submission" date="2022-11" db="UniProtKB">
        <authorList>
            <consortium name="WormBaseParasite"/>
        </authorList>
    </citation>
    <scope>IDENTIFICATION</scope>
</reference>
<dbReference type="Proteomes" id="UP000887566">
    <property type="component" value="Unplaced"/>
</dbReference>